<dbReference type="InterPro" id="IPR001005">
    <property type="entry name" value="SANT/Myb"/>
</dbReference>
<dbReference type="Gene3D" id="1.10.10.60">
    <property type="entry name" value="Homeodomain-like"/>
    <property type="match status" value="2"/>
</dbReference>
<dbReference type="PROSITE" id="PS51294">
    <property type="entry name" value="HTH_MYB"/>
    <property type="match status" value="2"/>
</dbReference>
<dbReference type="CDD" id="cd00167">
    <property type="entry name" value="SANT"/>
    <property type="match status" value="2"/>
</dbReference>
<reference evidence="4" key="1">
    <citation type="submission" date="2006-10" db="EMBL/GenBank/DDBJ databases">
        <authorList>
            <person name="Amadeo P."/>
            <person name="Zhao Q."/>
            <person name="Wortman J."/>
            <person name="Fraser-Liggett C."/>
            <person name="Carlton J."/>
        </authorList>
    </citation>
    <scope>NUCLEOTIDE SEQUENCE</scope>
    <source>
        <strain evidence="4">G3</strain>
    </source>
</reference>
<dbReference type="KEGG" id="tva:75683980"/>
<dbReference type="EMBL" id="DS114203">
    <property type="protein sequence ID" value="EAX89407.1"/>
    <property type="molecule type" value="Genomic_DNA"/>
</dbReference>
<feature type="domain" description="Myb-like" evidence="1">
    <location>
        <begin position="3"/>
        <end position="53"/>
    </location>
</feature>
<dbReference type="PROSITE" id="PS50090">
    <property type="entry name" value="MYB_LIKE"/>
    <property type="match status" value="2"/>
</dbReference>
<dbReference type="eggNOG" id="KOG0048">
    <property type="taxonomic scope" value="Eukaryota"/>
</dbReference>
<gene>
    <name evidence="4" type="ORF">TVAG_320410</name>
</gene>
<dbReference type="PROSITE" id="PS51293">
    <property type="entry name" value="SANT"/>
    <property type="match status" value="1"/>
</dbReference>
<dbReference type="GO" id="GO:0000978">
    <property type="term" value="F:RNA polymerase II cis-regulatory region sequence-specific DNA binding"/>
    <property type="evidence" value="ECO:0000318"/>
    <property type="project" value="GO_Central"/>
</dbReference>
<dbReference type="InterPro" id="IPR017930">
    <property type="entry name" value="Myb_dom"/>
</dbReference>
<dbReference type="STRING" id="5722.A2G0B0"/>
<organism evidence="4 5">
    <name type="scientific">Trichomonas vaginalis (strain ATCC PRA-98 / G3)</name>
    <dbReference type="NCBI Taxonomy" id="412133"/>
    <lineage>
        <taxon>Eukaryota</taxon>
        <taxon>Metamonada</taxon>
        <taxon>Parabasalia</taxon>
        <taxon>Trichomonadida</taxon>
        <taxon>Trichomonadidae</taxon>
        <taxon>Trichomonas</taxon>
    </lineage>
</organism>
<reference evidence="4" key="2">
    <citation type="journal article" date="2007" name="Science">
        <title>Draft genome sequence of the sexually transmitted pathogen Trichomonas vaginalis.</title>
        <authorList>
            <person name="Carlton J.M."/>
            <person name="Hirt R.P."/>
            <person name="Silva J.C."/>
            <person name="Delcher A.L."/>
            <person name="Schatz M."/>
            <person name="Zhao Q."/>
            <person name="Wortman J.R."/>
            <person name="Bidwell S.L."/>
            <person name="Alsmark U.C.M."/>
            <person name="Besteiro S."/>
            <person name="Sicheritz-Ponten T."/>
            <person name="Noel C.J."/>
            <person name="Dacks J.B."/>
            <person name="Foster P.G."/>
            <person name="Simillion C."/>
            <person name="Van de Peer Y."/>
            <person name="Miranda-Saavedra D."/>
            <person name="Barton G.J."/>
            <person name="Westrop G.D."/>
            <person name="Mueller S."/>
            <person name="Dessi D."/>
            <person name="Fiori P.L."/>
            <person name="Ren Q."/>
            <person name="Paulsen I."/>
            <person name="Zhang H."/>
            <person name="Bastida-Corcuera F.D."/>
            <person name="Simoes-Barbosa A."/>
            <person name="Brown M.T."/>
            <person name="Hayes R.D."/>
            <person name="Mukherjee M."/>
            <person name="Okumura C.Y."/>
            <person name="Schneider R."/>
            <person name="Smith A.J."/>
            <person name="Vanacova S."/>
            <person name="Villalvazo M."/>
            <person name="Haas B.J."/>
            <person name="Pertea M."/>
            <person name="Feldblyum T.V."/>
            <person name="Utterback T.R."/>
            <person name="Shu C.L."/>
            <person name="Osoegawa K."/>
            <person name="de Jong P.J."/>
            <person name="Hrdy I."/>
            <person name="Horvathova L."/>
            <person name="Zubacova Z."/>
            <person name="Dolezal P."/>
            <person name="Malik S.B."/>
            <person name="Logsdon J.M. Jr."/>
            <person name="Henze K."/>
            <person name="Gupta A."/>
            <person name="Wang C.C."/>
            <person name="Dunne R.L."/>
            <person name="Upcroft J.A."/>
            <person name="Upcroft P."/>
            <person name="White O."/>
            <person name="Salzberg S.L."/>
            <person name="Tang P."/>
            <person name="Chiu C.-H."/>
            <person name="Lee Y.-S."/>
            <person name="Embley T.M."/>
            <person name="Coombs G.H."/>
            <person name="Mottram J.C."/>
            <person name="Tachezy J."/>
            <person name="Fraser-Liggett C.M."/>
            <person name="Johnson P.J."/>
        </authorList>
    </citation>
    <scope>NUCLEOTIDE SEQUENCE [LARGE SCALE GENOMIC DNA]</scope>
    <source>
        <strain evidence="4">G3</strain>
    </source>
</reference>
<feature type="domain" description="HTH myb-type" evidence="3">
    <location>
        <begin position="3"/>
        <end position="57"/>
    </location>
</feature>
<evidence type="ECO:0000259" key="1">
    <source>
        <dbReference type="PROSITE" id="PS50090"/>
    </source>
</evidence>
<sequence length="155" mass="18656">MYNIHQRRNKFSEMEDNKLKELVNEHGKDWNLIASLMEGKNVRQCRERYEKYLSDDLKQTPFTIDEDIQILTLYNQLGRQWINISKIMKGRSDVSIKARFKLLLRHGKTLKGLRREKVKVKKQNEEFNRIADTMVSEFDNVYDLIDLEFQQLFIV</sequence>
<dbReference type="AlphaFoldDB" id="A2G0B0"/>
<dbReference type="SUPFAM" id="SSF46689">
    <property type="entry name" value="Homeodomain-like"/>
    <property type="match status" value="1"/>
</dbReference>
<dbReference type="PANTHER" id="PTHR45614">
    <property type="entry name" value="MYB PROTEIN-RELATED"/>
    <property type="match status" value="1"/>
</dbReference>
<feature type="domain" description="SANT" evidence="2">
    <location>
        <begin position="6"/>
        <end position="56"/>
    </location>
</feature>
<dbReference type="GO" id="GO:0000981">
    <property type="term" value="F:DNA-binding transcription factor activity, RNA polymerase II-specific"/>
    <property type="evidence" value="ECO:0000318"/>
    <property type="project" value="GO_Central"/>
</dbReference>
<keyword evidence="5" id="KW-1185">Reference proteome</keyword>
<evidence type="ECO:0000259" key="2">
    <source>
        <dbReference type="PROSITE" id="PS51293"/>
    </source>
</evidence>
<dbReference type="InterPro" id="IPR050560">
    <property type="entry name" value="MYB_TF"/>
</dbReference>
<evidence type="ECO:0000313" key="4">
    <source>
        <dbReference type="EMBL" id="EAX89407.1"/>
    </source>
</evidence>
<dbReference type="PANTHER" id="PTHR45614:SF69">
    <property type="entry name" value="CHROMOSOME UNDETERMINED SCAFFOLD_38, WHOLE GENOME SHOTGUN SEQUENCE"/>
    <property type="match status" value="1"/>
</dbReference>
<evidence type="ECO:0000313" key="5">
    <source>
        <dbReference type="Proteomes" id="UP000001542"/>
    </source>
</evidence>
<dbReference type="InterPro" id="IPR009057">
    <property type="entry name" value="Homeodomain-like_sf"/>
</dbReference>
<evidence type="ECO:0000259" key="3">
    <source>
        <dbReference type="PROSITE" id="PS51294"/>
    </source>
</evidence>
<dbReference type="RefSeq" id="XP_001302337.1">
    <property type="nucleotide sequence ID" value="XM_001302336.1"/>
</dbReference>
<dbReference type="Proteomes" id="UP000001542">
    <property type="component" value="Unassembled WGS sequence"/>
</dbReference>
<protein>
    <submittedName>
        <fullName evidence="4">Myb-like DNA-binding domain containing protein</fullName>
    </submittedName>
</protein>
<dbReference type="Pfam" id="PF00249">
    <property type="entry name" value="Myb_DNA-binding"/>
    <property type="match status" value="2"/>
</dbReference>
<dbReference type="GO" id="GO:0005634">
    <property type="term" value="C:nucleus"/>
    <property type="evidence" value="ECO:0000318"/>
    <property type="project" value="GO_Central"/>
</dbReference>
<name>A2G0B0_TRIV3</name>
<dbReference type="VEuPathDB" id="TrichDB:TVAG_320410"/>
<feature type="domain" description="HTH myb-type" evidence="3">
    <location>
        <begin position="58"/>
        <end position="108"/>
    </location>
</feature>
<feature type="domain" description="Myb-like" evidence="1">
    <location>
        <begin position="54"/>
        <end position="104"/>
    </location>
</feature>
<accession>A2G0B0</accession>
<dbReference type="GO" id="GO:0006355">
    <property type="term" value="P:regulation of DNA-templated transcription"/>
    <property type="evidence" value="ECO:0000318"/>
    <property type="project" value="GO_Central"/>
</dbReference>
<dbReference type="InterPro" id="IPR017884">
    <property type="entry name" value="SANT_dom"/>
</dbReference>
<keyword evidence="4" id="KW-0238">DNA-binding</keyword>
<proteinExistence type="predicted"/>
<dbReference type="SMART" id="SM00717">
    <property type="entry name" value="SANT"/>
    <property type="match status" value="2"/>
</dbReference>
<dbReference type="SMR" id="A2G0B0"/>
<dbReference type="OrthoDB" id="39591at2759"/>
<dbReference type="VEuPathDB" id="TrichDB:TVAGG3_1050030"/>
<dbReference type="InParanoid" id="A2G0B0"/>